<reference evidence="3" key="1">
    <citation type="journal article" date="2019" name="Int. J. Syst. Evol. Microbiol.">
        <title>The Global Catalogue of Microorganisms (GCM) 10K type strain sequencing project: providing services to taxonomists for standard genome sequencing and annotation.</title>
        <authorList>
            <consortium name="The Broad Institute Genomics Platform"/>
            <consortium name="The Broad Institute Genome Sequencing Center for Infectious Disease"/>
            <person name="Wu L."/>
            <person name="Ma J."/>
        </authorList>
    </citation>
    <scope>NUCLEOTIDE SEQUENCE [LARGE SCALE GENOMIC DNA]</scope>
    <source>
        <strain evidence="3">NBRC 108725</strain>
    </source>
</reference>
<accession>A0ABM8G9V9</accession>
<gene>
    <name evidence="2" type="ORF">GCM10025866_08830</name>
</gene>
<name>A0ABM8G9V9_9MICO</name>
<keyword evidence="1" id="KW-0472">Membrane</keyword>
<keyword evidence="1" id="KW-1133">Transmembrane helix</keyword>
<feature type="transmembrane region" description="Helical" evidence="1">
    <location>
        <begin position="12"/>
        <end position="35"/>
    </location>
</feature>
<feature type="transmembrane region" description="Helical" evidence="1">
    <location>
        <begin position="47"/>
        <end position="64"/>
    </location>
</feature>
<dbReference type="Proteomes" id="UP001321498">
    <property type="component" value="Chromosome"/>
</dbReference>
<sequence length="80" mass="8523">MLLGGATTVFGPIIGAMLFWVVLSLSDGILSLAISNHWLPLTSTQQGPIRFIIVGVALALLVVFRPQGLLGNKKEVFFSA</sequence>
<protein>
    <submittedName>
        <fullName evidence="2">Uncharacterized protein</fullName>
    </submittedName>
</protein>
<keyword evidence="3" id="KW-1185">Reference proteome</keyword>
<evidence type="ECO:0000313" key="2">
    <source>
        <dbReference type="EMBL" id="BDZ44974.1"/>
    </source>
</evidence>
<proteinExistence type="predicted"/>
<keyword evidence="1" id="KW-0812">Transmembrane</keyword>
<dbReference type="EMBL" id="AP027731">
    <property type="protein sequence ID" value="BDZ44974.1"/>
    <property type="molecule type" value="Genomic_DNA"/>
</dbReference>
<evidence type="ECO:0000313" key="3">
    <source>
        <dbReference type="Proteomes" id="UP001321498"/>
    </source>
</evidence>
<evidence type="ECO:0000256" key="1">
    <source>
        <dbReference type="SAM" id="Phobius"/>
    </source>
</evidence>
<organism evidence="2 3">
    <name type="scientific">Naasia aerilata</name>
    <dbReference type="NCBI Taxonomy" id="1162966"/>
    <lineage>
        <taxon>Bacteria</taxon>
        <taxon>Bacillati</taxon>
        <taxon>Actinomycetota</taxon>
        <taxon>Actinomycetes</taxon>
        <taxon>Micrococcales</taxon>
        <taxon>Microbacteriaceae</taxon>
        <taxon>Naasia</taxon>
    </lineage>
</organism>